<evidence type="ECO:0000313" key="1">
    <source>
        <dbReference type="EMBL" id="CEK93698.1"/>
    </source>
</evidence>
<dbReference type="EMBL" id="HACG01046835">
    <property type="protein sequence ID" value="CEK93700.1"/>
    <property type="molecule type" value="Transcribed_RNA"/>
</dbReference>
<gene>
    <name evidence="1" type="primary">ORF196741</name>
    <name evidence="2" type="synonym">ORF196755</name>
</gene>
<feature type="non-terminal residue" evidence="1">
    <location>
        <position position="50"/>
    </location>
</feature>
<protein>
    <submittedName>
        <fullName evidence="1">Uncharacterized protein</fullName>
    </submittedName>
</protein>
<accession>A0A0B7BL70</accession>
<dbReference type="AlphaFoldDB" id="A0A0B7BL70"/>
<proteinExistence type="predicted"/>
<reference evidence="1" key="1">
    <citation type="submission" date="2014-12" db="EMBL/GenBank/DDBJ databases">
        <title>Insight into the proteome of Arion vulgaris.</title>
        <authorList>
            <person name="Aradska J."/>
            <person name="Bulat T."/>
            <person name="Smidak R."/>
            <person name="Sarate P."/>
            <person name="Gangsoo J."/>
            <person name="Sialana F."/>
            <person name="Bilban M."/>
            <person name="Lubec G."/>
        </authorList>
    </citation>
    <scope>NUCLEOTIDE SEQUENCE</scope>
    <source>
        <tissue evidence="1">Skin</tissue>
    </source>
</reference>
<name>A0A0B7BL70_9EUPU</name>
<organism evidence="1">
    <name type="scientific">Arion vulgaris</name>
    <dbReference type="NCBI Taxonomy" id="1028688"/>
    <lineage>
        <taxon>Eukaryota</taxon>
        <taxon>Metazoa</taxon>
        <taxon>Spiralia</taxon>
        <taxon>Lophotrochozoa</taxon>
        <taxon>Mollusca</taxon>
        <taxon>Gastropoda</taxon>
        <taxon>Heterobranchia</taxon>
        <taxon>Euthyneura</taxon>
        <taxon>Panpulmonata</taxon>
        <taxon>Eupulmonata</taxon>
        <taxon>Stylommatophora</taxon>
        <taxon>Helicina</taxon>
        <taxon>Arionoidea</taxon>
        <taxon>Arionidae</taxon>
        <taxon>Arion</taxon>
    </lineage>
</organism>
<sequence>MMFFHRNRLDSLRLIFYFCMTTCQLPFCKGGQISTWGQRCARVSEEAIIK</sequence>
<evidence type="ECO:0000313" key="2">
    <source>
        <dbReference type="EMBL" id="CEK93700.1"/>
    </source>
</evidence>
<dbReference type="EMBL" id="HACG01046833">
    <property type="protein sequence ID" value="CEK93698.1"/>
    <property type="molecule type" value="Transcribed_RNA"/>
</dbReference>